<dbReference type="PANTHER" id="PTHR30043:SF1">
    <property type="entry name" value="ABC TRANSPORT SYSTEM PERMEASE PROTEIN P69"/>
    <property type="match status" value="1"/>
</dbReference>
<keyword evidence="2 7" id="KW-0813">Transport</keyword>
<keyword evidence="5 7" id="KW-1133">Transmembrane helix</keyword>
<evidence type="ECO:0000256" key="5">
    <source>
        <dbReference type="ARBA" id="ARBA00022989"/>
    </source>
</evidence>
<comment type="similarity">
    <text evidence="7">Belongs to the binding-protein-dependent transport system permease family.</text>
</comment>
<comment type="caution">
    <text evidence="9">The sequence shown here is derived from an EMBL/GenBank/DDBJ whole genome shotgun (WGS) entry which is preliminary data.</text>
</comment>
<evidence type="ECO:0000256" key="6">
    <source>
        <dbReference type="ARBA" id="ARBA00023136"/>
    </source>
</evidence>
<evidence type="ECO:0000313" key="9">
    <source>
        <dbReference type="EMBL" id="PTL40194.1"/>
    </source>
</evidence>
<dbReference type="InterPro" id="IPR000515">
    <property type="entry name" value="MetI-like"/>
</dbReference>
<evidence type="ECO:0000256" key="1">
    <source>
        <dbReference type="ARBA" id="ARBA00004651"/>
    </source>
</evidence>
<protein>
    <submittedName>
        <fullName evidence="9">Phosphonate ABC transporter, permease protein PhnE</fullName>
    </submittedName>
</protein>
<evidence type="ECO:0000256" key="3">
    <source>
        <dbReference type="ARBA" id="ARBA00022475"/>
    </source>
</evidence>
<keyword evidence="10" id="KW-1185">Reference proteome</keyword>
<dbReference type="CDD" id="cd06261">
    <property type="entry name" value="TM_PBP2"/>
    <property type="match status" value="1"/>
</dbReference>
<organism evidence="9 10">
    <name type="scientific">Alkalicoccus saliphilus</name>
    <dbReference type="NCBI Taxonomy" id="200989"/>
    <lineage>
        <taxon>Bacteria</taxon>
        <taxon>Bacillati</taxon>
        <taxon>Bacillota</taxon>
        <taxon>Bacilli</taxon>
        <taxon>Bacillales</taxon>
        <taxon>Bacillaceae</taxon>
        <taxon>Alkalicoccus</taxon>
    </lineage>
</organism>
<dbReference type="SUPFAM" id="SSF161098">
    <property type="entry name" value="MetI-like"/>
    <property type="match status" value="1"/>
</dbReference>
<feature type="transmembrane region" description="Helical" evidence="7">
    <location>
        <begin position="114"/>
        <end position="137"/>
    </location>
</feature>
<dbReference type="InterPro" id="IPR035906">
    <property type="entry name" value="MetI-like_sf"/>
</dbReference>
<dbReference type="InterPro" id="IPR005769">
    <property type="entry name" value="PhnE/PtxC"/>
</dbReference>
<dbReference type="NCBIfam" id="TIGR01097">
    <property type="entry name" value="PhnE"/>
    <property type="match status" value="1"/>
</dbReference>
<dbReference type="OrthoDB" id="8557224at2"/>
<evidence type="ECO:0000256" key="7">
    <source>
        <dbReference type="RuleBase" id="RU363032"/>
    </source>
</evidence>
<accession>A0A2T4U9W4</accession>
<dbReference type="GO" id="GO:0005886">
    <property type="term" value="C:plasma membrane"/>
    <property type="evidence" value="ECO:0007669"/>
    <property type="project" value="UniProtKB-SubCell"/>
</dbReference>
<keyword evidence="6 7" id="KW-0472">Membrane</keyword>
<dbReference type="RefSeq" id="WP_107583372.1">
    <property type="nucleotide sequence ID" value="NZ_PZJJ01000002.1"/>
</dbReference>
<keyword evidence="3" id="KW-1003">Cell membrane</keyword>
<feature type="domain" description="ABC transmembrane type-1" evidence="8">
    <location>
        <begin position="62"/>
        <end position="245"/>
    </location>
</feature>
<dbReference type="EMBL" id="PZJJ01000002">
    <property type="protein sequence ID" value="PTL40194.1"/>
    <property type="molecule type" value="Genomic_DNA"/>
</dbReference>
<sequence>MVWFRKRLFIYAVLILLLLVFSGIGSDFSLTALFQLGNTWDFMQRNFWPLRWDLFPYLLQQSLITLSVAFFGTFMALVIALPVSFLAAENTSRTSFGFYSVRSLLSLFRSVPEIVFGLIFVVSLGLGPFAALLAIFLHNVSVLGKLIAELVESSDKGPQEAMMSVGAGRRTGQLFSILPQIWPNVLSHYFYRFEVAIRTSLVLGMIGGGGLGQSLMNYYNSLAYDSMASAIVIIMVLVIIVDVSGGIVRKRVI</sequence>
<dbReference type="PROSITE" id="PS50928">
    <property type="entry name" value="ABC_TM1"/>
    <property type="match status" value="1"/>
</dbReference>
<gene>
    <name evidence="9" type="primary">phnE</name>
    <name evidence="9" type="ORF">C6Y45_02100</name>
</gene>
<feature type="transmembrane region" description="Helical" evidence="7">
    <location>
        <begin position="227"/>
        <end position="248"/>
    </location>
</feature>
<dbReference type="AlphaFoldDB" id="A0A2T4U9W4"/>
<evidence type="ECO:0000313" key="10">
    <source>
        <dbReference type="Proteomes" id="UP000240509"/>
    </source>
</evidence>
<evidence type="ECO:0000256" key="2">
    <source>
        <dbReference type="ARBA" id="ARBA00022448"/>
    </source>
</evidence>
<dbReference type="Gene3D" id="1.10.3720.10">
    <property type="entry name" value="MetI-like"/>
    <property type="match status" value="1"/>
</dbReference>
<comment type="subcellular location">
    <subcellularLocation>
        <location evidence="1 7">Cell membrane</location>
        <topology evidence="1 7">Multi-pass membrane protein</topology>
    </subcellularLocation>
</comment>
<dbReference type="PANTHER" id="PTHR30043">
    <property type="entry name" value="PHOSPHONATES TRANSPORT SYSTEM PERMEASE PROTEIN"/>
    <property type="match status" value="1"/>
</dbReference>
<feature type="transmembrane region" description="Helical" evidence="7">
    <location>
        <begin position="63"/>
        <end position="88"/>
    </location>
</feature>
<reference evidence="9 10" key="1">
    <citation type="submission" date="2018-03" db="EMBL/GenBank/DDBJ databases">
        <title>Alkalicoccus saliphilus sp. nov., isolated from a mineral pool.</title>
        <authorList>
            <person name="Zhao B."/>
        </authorList>
    </citation>
    <scope>NUCLEOTIDE SEQUENCE [LARGE SCALE GENOMIC DNA]</scope>
    <source>
        <strain evidence="9 10">6AG</strain>
    </source>
</reference>
<evidence type="ECO:0000256" key="4">
    <source>
        <dbReference type="ARBA" id="ARBA00022692"/>
    </source>
</evidence>
<keyword evidence="4 7" id="KW-0812">Transmembrane</keyword>
<dbReference type="GO" id="GO:0015416">
    <property type="term" value="F:ABC-type phosphonate transporter activity"/>
    <property type="evidence" value="ECO:0007669"/>
    <property type="project" value="InterPro"/>
</dbReference>
<proteinExistence type="inferred from homology"/>
<name>A0A2T4U9W4_9BACI</name>
<dbReference type="Proteomes" id="UP000240509">
    <property type="component" value="Unassembled WGS sequence"/>
</dbReference>
<evidence type="ECO:0000259" key="8">
    <source>
        <dbReference type="PROSITE" id="PS50928"/>
    </source>
</evidence>
<dbReference type="Pfam" id="PF00528">
    <property type="entry name" value="BPD_transp_1"/>
    <property type="match status" value="1"/>
</dbReference>